<evidence type="ECO:0000313" key="2">
    <source>
        <dbReference type="EMBL" id="OHU76132.1"/>
    </source>
</evidence>
<feature type="compositionally biased region" description="Basic and acidic residues" evidence="1">
    <location>
        <begin position="137"/>
        <end position="159"/>
    </location>
</feature>
<feature type="compositionally biased region" description="Basic and acidic residues" evidence="1">
    <location>
        <begin position="201"/>
        <end position="215"/>
    </location>
</feature>
<gene>
    <name evidence="2" type="ORF">BKG84_24890</name>
</gene>
<evidence type="ECO:0000313" key="3">
    <source>
        <dbReference type="Proteomes" id="UP000179441"/>
    </source>
</evidence>
<feature type="region of interest" description="Disordered" evidence="1">
    <location>
        <begin position="131"/>
        <end position="161"/>
    </location>
</feature>
<evidence type="ECO:0000256" key="1">
    <source>
        <dbReference type="SAM" id="MobiDB-lite"/>
    </source>
</evidence>
<sequence length="375" mass="40564">MSEIATPADLTTCHFPGCTEPSRPDPSTGRKAKYCEQTIDGVLHNRANAWHHRRKQEPAAEPVPEELVAAPVSMARATLEERLNRLPGLFGDARAYLDSLIEDLRAASDLEAAGAEVEDVRREALAQTTAAEQRASAAERARREAEALAHEAAAQREEADSAAEELVAELARRQVEFDEQMTQLRTDSDAQLDQAAQRAQAAEEARDQAEQDRAAAQDELIAERAALAAAEANTERERATGARLSVELAELRRELESAHLKTAAAEGNATAAREAQQVADAAAAEHRELARQAQVATEAVRTQMRADMDSLRAETAERLQRERESADERVAAALATTEALKATVAAYKAQLDVQEKPAGAAPTKRAAKRTTGQTS</sequence>
<accession>A0A1S1LY58</accession>
<dbReference type="Proteomes" id="UP000179441">
    <property type="component" value="Unassembled WGS sequence"/>
</dbReference>
<organism evidence="2 3">
    <name type="scientific">Mycobacteroides chelonae</name>
    <name type="common">Mycobacterium chelonae</name>
    <dbReference type="NCBI Taxonomy" id="1774"/>
    <lineage>
        <taxon>Bacteria</taxon>
        <taxon>Bacillati</taxon>
        <taxon>Actinomycetota</taxon>
        <taxon>Actinomycetes</taxon>
        <taxon>Mycobacteriales</taxon>
        <taxon>Mycobacteriaceae</taxon>
        <taxon>Mycobacteroides</taxon>
    </lineage>
</organism>
<protein>
    <submittedName>
        <fullName evidence="2">Uncharacterized protein</fullName>
    </submittedName>
</protein>
<dbReference type="EMBL" id="MLIS01000004">
    <property type="protein sequence ID" value="OHU76132.1"/>
    <property type="molecule type" value="Genomic_DNA"/>
</dbReference>
<feature type="region of interest" description="Disordered" evidence="1">
    <location>
        <begin position="1"/>
        <end position="31"/>
    </location>
</feature>
<dbReference type="RefSeq" id="WP_070952837.1">
    <property type="nucleotide sequence ID" value="NZ_MLIS01000004.1"/>
</dbReference>
<name>A0A1S1LY58_MYCCH</name>
<comment type="caution">
    <text evidence="2">The sequence shown here is derived from an EMBL/GenBank/DDBJ whole genome shotgun (WGS) entry which is preliminary data.</text>
</comment>
<reference evidence="2 3" key="1">
    <citation type="submission" date="2016-10" db="EMBL/GenBank/DDBJ databases">
        <title>Evaluation of Human, Veterinary and Environmental Mycobacterium chelonae Isolates by Core Genome Phylogenomic Analysis, Targeted Gene Comparison, and Anti-microbial Susceptibility Patterns: A Tale of Mistaken Identities.</title>
        <authorList>
            <person name="Fogelson S.B."/>
            <person name="Camus A.C."/>
            <person name="Lorenz W."/>
            <person name="Vasireddy R."/>
            <person name="Vasireddy S."/>
            <person name="Smith T."/>
            <person name="Brown-Elliott B.A."/>
            <person name="Wallace R.J.Jr."/>
            <person name="Hasan N.A."/>
            <person name="Reischl U."/>
            <person name="Sanchez S."/>
        </authorList>
    </citation>
    <scope>NUCLEOTIDE SEQUENCE [LARGE SCALE GENOMIC DNA]</scope>
    <source>
        <strain evidence="2 3">15518</strain>
    </source>
</reference>
<proteinExistence type="predicted"/>
<feature type="region of interest" description="Disordered" evidence="1">
    <location>
        <begin position="352"/>
        <end position="375"/>
    </location>
</feature>
<feature type="compositionally biased region" description="Low complexity" evidence="1">
    <location>
        <begin position="356"/>
        <end position="375"/>
    </location>
</feature>
<dbReference type="AlphaFoldDB" id="A0A1S1LY58"/>
<keyword evidence="3" id="KW-1185">Reference proteome</keyword>
<feature type="region of interest" description="Disordered" evidence="1">
    <location>
        <begin position="190"/>
        <end position="215"/>
    </location>
</feature>
<feature type="compositionally biased region" description="Low complexity" evidence="1">
    <location>
        <begin position="190"/>
        <end position="200"/>
    </location>
</feature>